<dbReference type="GO" id="GO:0006396">
    <property type="term" value="P:RNA processing"/>
    <property type="evidence" value="ECO:0007669"/>
    <property type="project" value="InterPro"/>
</dbReference>
<feature type="domain" description="RNase III" evidence="1">
    <location>
        <begin position="27"/>
        <end position="190"/>
    </location>
</feature>
<dbReference type="SMART" id="SM00535">
    <property type="entry name" value="RIBOc"/>
    <property type="match status" value="1"/>
</dbReference>
<organism evidence="2">
    <name type="scientific">viral metagenome</name>
    <dbReference type="NCBI Taxonomy" id="1070528"/>
    <lineage>
        <taxon>unclassified sequences</taxon>
        <taxon>metagenomes</taxon>
        <taxon>organismal metagenomes</taxon>
    </lineage>
</organism>
<evidence type="ECO:0000259" key="1">
    <source>
        <dbReference type="PROSITE" id="PS50142"/>
    </source>
</evidence>
<name>A0A6C0JUW5_9ZZZZ</name>
<dbReference type="InterPro" id="IPR000999">
    <property type="entry name" value="RNase_III_dom"/>
</dbReference>
<reference evidence="2" key="1">
    <citation type="journal article" date="2020" name="Nature">
        <title>Giant virus diversity and host interactions through global metagenomics.</title>
        <authorList>
            <person name="Schulz F."/>
            <person name="Roux S."/>
            <person name="Paez-Espino D."/>
            <person name="Jungbluth S."/>
            <person name="Walsh D.A."/>
            <person name="Denef V.J."/>
            <person name="McMahon K.D."/>
            <person name="Konstantinidis K.T."/>
            <person name="Eloe-Fadrosh E.A."/>
            <person name="Kyrpides N.C."/>
            <person name="Woyke T."/>
        </authorList>
    </citation>
    <scope>NUCLEOTIDE SEQUENCE</scope>
    <source>
        <strain evidence="2">GVMAG-S-1062768-28</strain>
    </source>
</reference>
<dbReference type="AlphaFoldDB" id="A0A6C0JUW5"/>
<dbReference type="GO" id="GO:0004525">
    <property type="term" value="F:ribonuclease III activity"/>
    <property type="evidence" value="ECO:0007669"/>
    <property type="project" value="InterPro"/>
</dbReference>
<dbReference type="PROSITE" id="PS50142">
    <property type="entry name" value="RNASE_3_2"/>
    <property type="match status" value="1"/>
</dbReference>
<dbReference type="Gene3D" id="1.10.1520.10">
    <property type="entry name" value="Ribonuclease III domain"/>
    <property type="match status" value="1"/>
</dbReference>
<dbReference type="SUPFAM" id="SSF69065">
    <property type="entry name" value="RNase III domain-like"/>
    <property type="match status" value="1"/>
</dbReference>
<evidence type="ECO:0000313" key="2">
    <source>
        <dbReference type="EMBL" id="QHU08500.1"/>
    </source>
</evidence>
<dbReference type="Pfam" id="PF00636">
    <property type="entry name" value="Ribonuclease_3"/>
    <property type="match status" value="1"/>
</dbReference>
<accession>A0A6C0JUW5</accession>
<dbReference type="InterPro" id="IPR036389">
    <property type="entry name" value="RNase_III_sf"/>
</dbReference>
<dbReference type="CDD" id="cd00593">
    <property type="entry name" value="RIBOc"/>
    <property type="match status" value="1"/>
</dbReference>
<dbReference type="EMBL" id="MN740697">
    <property type="protein sequence ID" value="QHU08500.1"/>
    <property type="molecule type" value="Genomic_DNA"/>
</dbReference>
<proteinExistence type="predicted"/>
<protein>
    <recommendedName>
        <fullName evidence="1">RNase III domain-containing protein</fullName>
    </recommendedName>
</protein>
<sequence>MTTFKDFIFGQMKMAGLKKSTWEPIYKLGFPFFQQAFTHESFRSSSFKDIHEFRSMQFSMEELQSVANLNEIDSLPSYEQLEFTGDKQINVCIAQHLTEKYPGLPAGNLTFSFQKLASEKYLARFGKKQGFFEHILLSPALFNQAILFRDGLPTEIDINFFQGGKIYNIYDKLVEDCVESLAAAMSIAVDKYSESSFGPGLAILYTWTNNGIMKEQDFDATDIDQIKAPGIQLREAWENIYAQRKDAAKKFSNNDMFIIDQTKRKPGYVPIKAINPVTRKVIAETVGLTEQDAKANAAILANDYIKATYAKELEIGKAFKMQKRGGGKPNNFIIQYDDDEY</sequence>